<dbReference type="EMBL" id="CASHSV030000024">
    <property type="protein sequence ID" value="CAJ2639091.1"/>
    <property type="molecule type" value="Genomic_DNA"/>
</dbReference>
<reference evidence="1" key="1">
    <citation type="submission" date="2023-10" db="EMBL/GenBank/DDBJ databases">
        <authorList>
            <person name="Rodriguez Cubillos JULIANA M."/>
            <person name="De Vega J."/>
        </authorList>
    </citation>
    <scope>NUCLEOTIDE SEQUENCE</scope>
</reference>
<evidence type="ECO:0000313" key="2">
    <source>
        <dbReference type="Proteomes" id="UP001177021"/>
    </source>
</evidence>
<accession>A0ACB0J4M7</accession>
<proteinExistence type="predicted"/>
<sequence length="1360" mass="152530">MILAAVGGAFLNASVKILLDKLISPEFRDYFTNAKLNESLMEQIETTLLFLEIVLDDAEKKQTHKPRIKQWLDRLKDVIFDAEDLLNQISYNTLLCNMEKNKTFLGRLKDKIHNIVPTPYSIDDINSEMDKICKKLQTLVQQSTILGLKLKKPTSTISHRTPSSSDVNISIMVGRNGDRDKLVKMLTSDRSTDREKKLGVVAIFGMGGVGKTALAQFVFQDNHVQSYFDIKVWVCVSQDFDIFRVTKFLLESAARNTNSVSSNVQESVTLGNVPGESAARNTNSVSSKVWESDNLDILRGELKKICNKNKCLFVLDDLWNDSYNDWDELVSPLIDGKPGNSVIITTRHENVAKMAGTLPIHELKPLSDEDCWSLLSMHALGPGKVKIDENKDLEETGRKIAKKCGGLPIVAKSLGQLLHLNVDTKAWTTILGSDVWKLPNDNIIPALHLSYQYLPSHLKRCFAYLSIFPKGFPLDRKKLILLWMAEGFLDCYEGGKSAEQFGDDCFVELLSRSLIQQSNDNARGKIFFMHDLFHDLATVVSGKSCCRIKCGDISKNVRHSSQNVRHISYNQELFDIFKKFENINNFKLLRSFLSPARCYSKSHISIKVIEEFLPTLQSLHVLSLSNYAITELPAAIGDLRQLRYLDLSYTKIKRLPDTTCNLYNLQTLILSRCTDLTKLPVHMGNLINLCHLDITDTNIKELPMEIARLENLQTLTVFIVGQQKEGLSIKELRKFTNLQGKLTIKDLHNVIDATEAEDANLKSKEKIEELELLWGKQSDNSKDVELVFQMLQPPINLKSLNIGLYSGISFPSWMGNSSFSNLVSLRINNCDNCMKLPPLGQLPSLKDLEIHGMKILETIGPEFCCAQGGECSNSSFQPFPSLERIKFDSMPSWKEWIHFEGTKYAFPKLKTMKLHNCPELRGLPSHLSCIEEIVIKDCPHLLETRSTSHGSEKDESTVDPPPEKSGLETASTSQGTENDGSRGVQWFSSLKKLEMNGPAEGKEQDGAIIREPPSYVPKFIEGCSARLLQHLKLSSLSSLATFPPSGLPTSLKSLCISKCENLSFLPSDTWSSYTSLLSLELESSCDALKSFQLDGFPVLQRLDIYKCNHLNSICISKSRSPRPSNLRSLSVTCGANCSLKVELKMDALTALENLTLNCEAELSFSDGVCLPPKLQSMTYINKNGRNPTHVRDWGFRGLTGLFGLTIQAEDVIVSTLMKESLLPTSLKVLIIGNKEMETFDVSGLQHLSSLKHLRIVQCEMLKSLPRDLRLLSSLNLLQFLNCPALESLPGNCLPSSLENLVIKMCEKLKSLPEDNLPGSLEVMVIEKCPLLEERYGSKEDLRSQLAHIPVIRKNDQVTVW</sequence>
<organism evidence="1 2">
    <name type="scientific">Trifolium pratense</name>
    <name type="common">Red clover</name>
    <dbReference type="NCBI Taxonomy" id="57577"/>
    <lineage>
        <taxon>Eukaryota</taxon>
        <taxon>Viridiplantae</taxon>
        <taxon>Streptophyta</taxon>
        <taxon>Embryophyta</taxon>
        <taxon>Tracheophyta</taxon>
        <taxon>Spermatophyta</taxon>
        <taxon>Magnoliopsida</taxon>
        <taxon>eudicotyledons</taxon>
        <taxon>Gunneridae</taxon>
        <taxon>Pentapetalae</taxon>
        <taxon>rosids</taxon>
        <taxon>fabids</taxon>
        <taxon>Fabales</taxon>
        <taxon>Fabaceae</taxon>
        <taxon>Papilionoideae</taxon>
        <taxon>50 kb inversion clade</taxon>
        <taxon>NPAAA clade</taxon>
        <taxon>Hologalegina</taxon>
        <taxon>IRL clade</taxon>
        <taxon>Trifolieae</taxon>
        <taxon>Trifolium</taxon>
    </lineage>
</organism>
<comment type="caution">
    <text evidence="1">The sequence shown here is derived from an EMBL/GenBank/DDBJ whole genome shotgun (WGS) entry which is preliminary data.</text>
</comment>
<keyword evidence="2" id="KW-1185">Reference proteome</keyword>
<protein>
    <submittedName>
        <fullName evidence="1">Uncharacterized protein</fullName>
    </submittedName>
</protein>
<gene>
    <name evidence="1" type="ORF">MILVUS5_LOCUS9173</name>
</gene>
<evidence type="ECO:0000313" key="1">
    <source>
        <dbReference type="EMBL" id="CAJ2639091.1"/>
    </source>
</evidence>
<dbReference type="Proteomes" id="UP001177021">
    <property type="component" value="Unassembled WGS sequence"/>
</dbReference>
<name>A0ACB0J4M7_TRIPR</name>